<dbReference type="OrthoDB" id="3266505at2759"/>
<dbReference type="InterPro" id="IPR036864">
    <property type="entry name" value="Zn2-C6_fun-type_DNA-bd_sf"/>
</dbReference>
<keyword evidence="4" id="KW-0539">Nucleus</keyword>
<feature type="region of interest" description="Disordered" evidence="5">
    <location>
        <begin position="138"/>
        <end position="158"/>
    </location>
</feature>
<dbReference type="Pfam" id="PF04082">
    <property type="entry name" value="Fungal_trans"/>
    <property type="match status" value="1"/>
</dbReference>
<dbReference type="GO" id="GO:0006351">
    <property type="term" value="P:DNA-templated transcription"/>
    <property type="evidence" value="ECO:0007669"/>
    <property type="project" value="InterPro"/>
</dbReference>
<name>A0A9P4QTT3_9PLEO</name>
<dbReference type="Proteomes" id="UP000799444">
    <property type="component" value="Unassembled WGS sequence"/>
</dbReference>
<dbReference type="AlphaFoldDB" id="A0A9P4QTT3"/>
<reference evidence="7" key="1">
    <citation type="journal article" date="2020" name="Stud. Mycol.">
        <title>101 Dothideomycetes genomes: a test case for predicting lifestyles and emergence of pathogens.</title>
        <authorList>
            <person name="Haridas S."/>
            <person name="Albert R."/>
            <person name="Binder M."/>
            <person name="Bloem J."/>
            <person name="Labutti K."/>
            <person name="Salamov A."/>
            <person name="Andreopoulos B."/>
            <person name="Baker S."/>
            <person name="Barry K."/>
            <person name="Bills G."/>
            <person name="Bluhm B."/>
            <person name="Cannon C."/>
            <person name="Castanera R."/>
            <person name="Culley D."/>
            <person name="Daum C."/>
            <person name="Ezra D."/>
            <person name="Gonzalez J."/>
            <person name="Henrissat B."/>
            <person name="Kuo A."/>
            <person name="Liang C."/>
            <person name="Lipzen A."/>
            <person name="Lutzoni F."/>
            <person name="Magnuson J."/>
            <person name="Mondo S."/>
            <person name="Nolan M."/>
            <person name="Ohm R."/>
            <person name="Pangilinan J."/>
            <person name="Park H.-J."/>
            <person name="Ramirez L."/>
            <person name="Alfaro M."/>
            <person name="Sun H."/>
            <person name="Tritt A."/>
            <person name="Yoshinaga Y."/>
            <person name="Zwiers L.-H."/>
            <person name="Turgeon B."/>
            <person name="Goodwin S."/>
            <person name="Spatafora J."/>
            <person name="Crous P."/>
            <person name="Grigoriev I."/>
        </authorList>
    </citation>
    <scope>NUCLEOTIDE SEQUENCE</scope>
    <source>
        <strain evidence="7">CBS 125425</strain>
    </source>
</reference>
<dbReference type="Pfam" id="PF00172">
    <property type="entry name" value="Zn_clus"/>
    <property type="match status" value="1"/>
</dbReference>
<organism evidence="7 8">
    <name type="scientific">Polyplosphaeria fusca</name>
    <dbReference type="NCBI Taxonomy" id="682080"/>
    <lineage>
        <taxon>Eukaryota</taxon>
        <taxon>Fungi</taxon>
        <taxon>Dikarya</taxon>
        <taxon>Ascomycota</taxon>
        <taxon>Pezizomycotina</taxon>
        <taxon>Dothideomycetes</taxon>
        <taxon>Pleosporomycetidae</taxon>
        <taxon>Pleosporales</taxon>
        <taxon>Tetraplosphaeriaceae</taxon>
        <taxon>Polyplosphaeria</taxon>
    </lineage>
</organism>
<feature type="compositionally biased region" description="Basic residues" evidence="5">
    <location>
        <begin position="19"/>
        <end position="28"/>
    </location>
</feature>
<evidence type="ECO:0000256" key="1">
    <source>
        <dbReference type="ARBA" id="ARBA00004123"/>
    </source>
</evidence>
<dbReference type="CDD" id="cd00067">
    <property type="entry name" value="GAL4"/>
    <property type="match status" value="1"/>
</dbReference>
<evidence type="ECO:0000313" key="7">
    <source>
        <dbReference type="EMBL" id="KAF2732549.1"/>
    </source>
</evidence>
<dbReference type="SUPFAM" id="SSF57701">
    <property type="entry name" value="Zn2/Cys6 DNA-binding domain"/>
    <property type="match status" value="1"/>
</dbReference>
<dbReference type="PANTHER" id="PTHR46910:SF3">
    <property type="entry name" value="HALOTOLERANCE PROTEIN 9-RELATED"/>
    <property type="match status" value="1"/>
</dbReference>
<dbReference type="InterPro" id="IPR007219">
    <property type="entry name" value="XnlR_reg_dom"/>
</dbReference>
<gene>
    <name evidence="7" type="ORF">EJ04DRAFT_513823</name>
</gene>
<keyword evidence="8" id="KW-1185">Reference proteome</keyword>
<keyword evidence="2" id="KW-0479">Metal-binding</keyword>
<dbReference type="CDD" id="cd12148">
    <property type="entry name" value="fungal_TF_MHR"/>
    <property type="match status" value="1"/>
</dbReference>
<comment type="caution">
    <text evidence="7">The sequence shown here is derived from an EMBL/GenBank/DDBJ whole genome shotgun (WGS) entry which is preliminary data.</text>
</comment>
<feature type="region of interest" description="Disordered" evidence="5">
    <location>
        <begin position="1"/>
        <end position="28"/>
    </location>
</feature>
<dbReference type="Gene3D" id="4.10.240.10">
    <property type="entry name" value="Zn(2)-C6 fungal-type DNA-binding domain"/>
    <property type="match status" value="1"/>
</dbReference>
<evidence type="ECO:0000256" key="5">
    <source>
        <dbReference type="SAM" id="MobiDB-lite"/>
    </source>
</evidence>
<dbReference type="SMART" id="SM00906">
    <property type="entry name" value="Fungal_trans"/>
    <property type="match status" value="1"/>
</dbReference>
<dbReference type="InterPro" id="IPR001138">
    <property type="entry name" value="Zn2Cys6_DnaBD"/>
</dbReference>
<keyword evidence="3" id="KW-0238">DNA-binding</keyword>
<dbReference type="PROSITE" id="PS00463">
    <property type="entry name" value="ZN2_CY6_FUNGAL_1"/>
    <property type="match status" value="1"/>
</dbReference>
<dbReference type="EMBL" id="ML996175">
    <property type="protein sequence ID" value="KAF2732549.1"/>
    <property type="molecule type" value="Genomic_DNA"/>
</dbReference>
<dbReference type="InterPro" id="IPR050987">
    <property type="entry name" value="AtrR-like"/>
</dbReference>
<dbReference type="GO" id="GO:0008270">
    <property type="term" value="F:zinc ion binding"/>
    <property type="evidence" value="ECO:0007669"/>
    <property type="project" value="InterPro"/>
</dbReference>
<protein>
    <recommendedName>
        <fullName evidence="6">Zn(2)-C6 fungal-type domain-containing protein</fullName>
    </recommendedName>
</protein>
<evidence type="ECO:0000259" key="6">
    <source>
        <dbReference type="PROSITE" id="PS50048"/>
    </source>
</evidence>
<feature type="domain" description="Zn(2)-C6 fungal-type" evidence="6">
    <location>
        <begin position="32"/>
        <end position="61"/>
    </location>
</feature>
<dbReference type="PANTHER" id="PTHR46910">
    <property type="entry name" value="TRANSCRIPTION FACTOR PDR1"/>
    <property type="match status" value="1"/>
</dbReference>
<dbReference type="GO" id="GO:0005634">
    <property type="term" value="C:nucleus"/>
    <property type="evidence" value="ECO:0007669"/>
    <property type="project" value="UniProtKB-SubCell"/>
</dbReference>
<accession>A0A9P4QTT3</accession>
<feature type="region of interest" description="Disordered" evidence="5">
    <location>
        <begin position="75"/>
        <end position="109"/>
    </location>
</feature>
<evidence type="ECO:0000313" key="8">
    <source>
        <dbReference type="Proteomes" id="UP000799444"/>
    </source>
</evidence>
<proteinExistence type="predicted"/>
<evidence type="ECO:0000256" key="4">
    <source>
        <dbReference type="ARBA" id="ARBA00023242"/>
    </source>
</evidence>
<comment type="subcellular location">
    <subcellularLocation>
        <location evidence="1">Nucleus</location>
    </subcellularLocation>
</comment>
<dbReference type="SMART" id="SM00066">
    <property type="entry name" value="GAL4"/>
    <property type="match status" value="1"/>
</dbReference>
<sequence>MDDFPSSAANPDDDTPSSPKRKKVRAKYAPKACVSCRRSKLKCSGENPCQRCHDNGRRCFYSEDQTAAEALQNLSRPAPIPHPSSTNGNDALRRNILPRRTSMERRASDASMLGMSMEARMSRVETMMEALVHERGARITPRGSAERESSTSDGMQTDNNTLPVLLEAFNPSAGPARQPLGFAPDAAFMDPFARPSLAAAAPTRSAENDTSIRVGTHVFPFPGPAEYEKYLDFYFLDINPHFPCVNEAEFRIRSGKMLASSAANGNDVAFLALHYAIFALTDLSSMTTPSALSSQPLGWRWIDMANNIVDKRQITGHGDMTLLQFLTNEVIYFIFADLPNSAYNTMGLVCRIGFQFGFHQESRWRDCTPFEVHMRRRIFWTICVLDRRLALSCGRPHGIRDSDHDVEQPSLIHDKDLHPNQLLPNQDNYRSANVCLNTMASWAKLAGEVWDHVFSASAARKGVSRENAADLDAQLKTLTETVLFSLSLVPTDMSSDTLCLRQHAFIYIRMHKLRLLLHRQALLSSGYDGDTGRVCGDMAVDIVQRVRKCGPDATRPTSARLDITAALGEAVLVLTALLTRNLASLGIQDRYQVYSETFRDAVSLLQDLSAYVQVAQRVKDDLKDVVNVTFSVVTHQLSFGSTWPVGLVPSNLDQLFPYRTLDFAEKAVAGSHDDEWPGMDSIVGPWTVETQTTTHRYGVLWI</sequence>
<dbReference type="GO" id="GO:0003677">
    <property type="term" value="F:DNA binding"/>
    <property type="evidence" value="ECO:0007669"/>
    <property type="project" value="UniProtKB-KW"/>
</dbReference>
<dbReference type="PROSITE" id="PS50048">
    <property type="entry name" value="ZN2_CY6_FUNGAL_2"/>
    <property type="match status" value="1"/>
</dbReference>
<evidence type="ECO:0000256" key="2">
    <source>
        <dbReference type="ARBA" id="ARBA00022723"/>
    </source>
</evidence>
<evidence type="ECO:0000256" key="3">
    <source>
        <dbReference type="ARBA" id="ARBA00023125"/>
    </source>
</evidence>
<dbReference type="GO" id="GO:0000981">
    <property type="term" value="F:DNA-binding transcription factor activity, RNA polymerase II-specific"/>
    <property type="evidence" value="ECO:0007669"/>
    <property type="project" value="InterPro"/>
</dbReference>